<dbReference type="SUPFAM" id="SSF58100">
    <property type="entry name" value="Bacterial hemolysins"/>
    <property type="match status" value="1"/>
</dbReference>
<keyword evidence="3" id="KW-1185">Reference proteome</keyword>
<name>A0A6G0WCS0_9STRA</name>
<protein>
    <submittedName>
        <fullName evidence="2">Uncharacterized protein</fullName>
    </submittedName>
</protein>
<comment type="caution">
    <text evidence="2">The sequence shown here is derived from an EMBL/GenBank/DDBJ whole genome shotgun (WGS) entry which is preliminary data.</text>
</comment>
<reference evidence="2 3" key="1">
    <citation type="submission" date="2019-07" db="EMBL/GenBank/DDBJ databases">
        <title>Genomics analysis of Aphanomyces spp. identifies a new class of oomycete effector associated with host adaptation.</title>
        <authorList>
            <person name="Gaulin E."/>
        </authorList>
    </citation>
    <scope>NUCLEOTIDE SEQUENCE [LARGE SCALE GENOMIC DNA]</scope>
    <source>
        <strain evidence="2 3">ATCC 201684</strain>
    </source>
</reference>
<feature type="region of interest" description="Disordered" evidence="1">
    <location>
        <begin position="58"/>
        <end position="91"/>
    </location>
</feature>
<evidence type="ECO:0000313" key="2">
    <source>
        <dbReference type="EMBL" id="KAF0724139.1"/>
    </source>
</evidence>
<sequence>MEERLAAAADHLDGLVAKISPVQRDVRKVLKEFREFKGSHVKKEDYDRLHSDYEKIAKKKQEQERQGVKKEDFERLRNDYKASEKDREKHAEEIRATKLEVERLTQARDKYRDQVKQYDQDREKHGKMKNQIDRIRSERNGAKEEVKRLQSDRVTLGHRFLNWALKNHTLSNPDTANVAIRAWLNDEGMLTDERSRDTWAVSNGFTMSPGEPDESAKPFVLPAASPPTDPSGGGSTPKRDESRQDRSTSSGGKSAQPTKGSVKSTSKSSDKAAGTGQESRKRLDQGPIKNPQKASGPDSSRGQKGQENPPGSVKKLKAAEDNRGEKTKPASEAKTLDKGKKRAAPVVVAASKRPCPSGPPSQPTGLFDFDALAHEMFGDDDDARRKVRPVRG</sequence>
<dbReference type="Proteomes" id="UP000481153">
    <property type="component" value="Unassembled WGS sequence"/>
</dbReference>
<dbReference type="AlphaFoldDB" id="A0A6G0WCS0"/>
<dbReference type="EMBL" id="VJMJ01000280">
    <property type="protein sequence ID" value="KAF0724139.1"/>
    <property type="molecule type" value="Genomic_DNA"/>
</dbReference>
<accession>A0A6G0WCS0</accession>
<gene>
    <name evidence="2" type="ORF">Ae201684_017108</name>
</gene>
<evidence type="ECO:0000313" key="3">
    <source>
        <dbReference type="Proteomes" id="UP000481153"/>
    </source>
</evidence>
<feature type="compositionally biased region" description="Basic and acidic residues" evidence="1">
    <location>
        <begin position="237"/>
        <end position="246"/>
    </location>
</feature>
<proteinExistence type="predicted"/>
<feature type="compositionally biased region" description="Polar residues" evidence="1">
    <location>
        <begin position="297"/>
        <end position="306"/>
    </location>
</feature>
<feature type="compositionally biased region" description="Basic and acidic residues" evidence="1">
    <location>
        <begin position="317"/>
        <end position="338"/>
    </location>
</feature>
<feature type="region of interest" description="Disordered" evidence="1">
    <location>
        <begin position="201"/>
        <end position="367"/>
    </location>
</feature>
<evidence type="ECO:0000256" key="1">
    <source>
        <dbReference type="SAM" id="MobiDB-lite"/>
    </source>
</evidence>
<feature type="region of interest" description="Disordered" evidence="1">
    <location>
        <begin position="114"/>
        <end position="146"/>
    </location>
</feature>
<dbReference type="VEuPathDB" id="FungiDB:AeMF1_006073"/>
<organism evidence="2 3">
    <name type="scientific">Aphanomyces euteiches</name>
    <dbReference type="NCBI Taxonomy" id="100861"/>
    <lineage>
        <taxon>Eukaryota</taxon>
        <taxon>Sar</taxon>
        <taxon>Stramenopiles</taxon>
        <taxon>Oomycota</taxon>
        <taxon>Saprolegniomycetes</taxon>
        <taxon>Saprolegniales</taxon>
        <taxon>Verrucalvaceae</taxon>
        <taxon>Aphanomyces</taxon>
    </lineage>
</organism>
<feature type="compositionally biased region" description="Polar residues" evidence="1">
    <location>
        <begin position="247"/>
        <end position="258"/>
    </location>
</feature>